<dbReference type="GO" id="GO:0003677">
    <property type="term" value="F:DNA binding"/>
    <property type="evidence" value="ECO:0007669"/>
    <property type="project" value="UniProtKB-KW"/>
</dbReference>
<dbReference type="InterPro" id="IPR010992">
    <property type="entry name" value="IHF-like_DNA-bd_dom_sf"/>
</dbReference>
<evidence type="ECO:0000256" key="1">
    <source>
        <dbReference type="ARBA" id="ARBA00023125"/>
    </source>
</evidence>
<dbReference type="InterPro" id="IPR005902">
    <property type="entry name" value="HU_DNA-bd_put"/>
</dbReference>
<sequence length="128" mass="14482">MAIKYKVIKQPPNKLSTTGKPSYNARACERSRVSLDEISEIIQRNSGLSKADVYSTLISLTDIIPDFLLNNQSVDLGKLGTISLHLSSHSEDQPEDVTWRSIKELKVQFRAGKELKKELKKAHFKRVD</sequence>
<dbReference type="InterPro" id="IPR041607">
    <property type="entry name" value="HU-HIG"/>
</dbReference>
<dbReference type="SUPFAM" id="SSF47729">
    <property type="entry name" value="IHF-like DNA-binding proteins"/>
    <property type="match status" value="1"/>
</dbReference>
<accession>A0ABS1HJU5</accession>
<dbReference type="Gene3D" id="4.10.520.10">
    <property type="entry name" value="IHF-like DNA-binding proteins"/>
    <property type="match status" value="1"/>
</dbReference>
<dbReference type="NCBIfam" id="TIGR01201">
    <property type="entry name" value="HU_rel"/>
    <property type="match status" value="1"/>
</dbReference>
<protein>
    <submittedName>
        <fullName evidence="3">HU family DNA-binding protein</fullName>
    </submittedName>
</protein>
<keyword evidence="1 3" id="KW-0238">DNA-binding</keyword>
<gene>
    <name evidence="3" type="ORF">JIV24_11470</name>
</gene>
<keyword evidence="4" id="KW-1185">Reference proteome</keyword>
<dbReference type="RefSeq" id="WP_200465182.1">
    <property type="nucleotide sequence ID" value="NZ_JAENRR010000024.1"/>
</dbReference>
<dbReference type="Pfam" id="PF18291">
    <property type="entry name" value="HU-HIG"/>
    <property type="match status" value="1"/>
</dbReference>
<evidence type="ECO:0000259" key="2">
    <source>
        <dbReference type="Pfam" id="PF18291"/>
    </source>
</evidence>
<reference evidence="3 4" key="1">
    <citation type="submission" date="2021-01" db="EMBL/GenBank/DDBJ databases">
        <title>Carboxyliciviraga sp.nov., isolated from coastal sediments.</title>
        <authorList>
            <person name="Lu D."/>
            <person name="Zhang T."/>
        </authorList>
    </citation>
    <scope>NUCLEOTIDE SEQUENCE [LARGE SCALE GENOMIC DNA]</scope>
    <source>
        <strain evidence="3 4">N1Y132</strain>
    </source>
</reference>
<organism evidence="3 4">
    <name type="scientific">Carboxylicivirga marina</name>
    <dbReference type="NCBI Taxonomy" id="2800988"/>
    <lineage>
        <taxon>Bacteria</taxon>
        <taxon>Pseudomonadati</taxon>
        <taxon>Bacteroidota</taxon>
        <taxon>Bacteroidia</taxon>
        <taxon>Marinilabiliales</taxon>
        <taxon>Marinilabiliaceae</taxon>
        <taxon>Carboxylicivirga</taxon>
    </lineage>
</organism>
<evidence type="ECO:0000313" key="3">
    <source>
        <dbReference type="EMBL" id="MBK3517953.1"/>
    </source>
</evidence>
<evidence type="ECO:0000313" key="4">
    <source>
        <dbReference type="Proteomes" id="UP000605676"/>
    </source>
</evidence>
<comment type="caution">
    <text evidence="3">The sequence shown here is derived from an EMBL/GenBank/DDBJ whole genome shotgun (WGS) entry which is preliminary data.</text>
</comment>
<dbReference type="Proteomes" id="UP000605676">
    <property type="component" value="Unassembled WGS sequence"/>
</dbReference>
<name>A0ABS1HJU5_9BACT</name>
<proteinExistence type="predicted"/>
<feature type="domain" description="HU" evidence="2">
    <location>
        <begin position="1"/>
        <end position="126"/>
    </location>
</feature>
<dbReference type="EMBL" id="JAENRR010000024">
    <property type="protein sequence ID" value="MBK3517953.1"/>
    <property type="molecule type" value="Genomic_DNA"/>
</dbReference>